<protein>
    <submittedName>
        <fullName evidence="1">Uncharacterized protein</fullName>
    </submittedName>
</protein>
<gene>
    <name evidence="1" type="ORF">M404DRAFT_449466</name>
</gene>
<proteinExistence type="predicted"/>
<dbReference type="HOGENOM" id="CLU_1475725_0_0_1"/>
<dbReference type="Proteomes" id="UP000054217">
    <property type="component" value="Unassembled WGS sequence"/>
</dbReference>
<name>A0A0C3PX00_PISTI</name>
<evidence type="ECO:0000313" key="2">
    <source>
        <dbReference type="Proteomes" id="UP000054217"/>
    </source>
</evidence>
<reference evidence="2" key="2">
    <citation type="submission" date="2015-01" db="EMBL/GenBank/DDBJ databases">
        <title>Evolutionary Origins and Diversification of the Mycorrhizal Mutualists.</title>
        <authorList>
            <consortium name="DOE Joint Genome Institute"/>
            <consortium name="Mycorrhizal Genomics Consortium"/>
            <person name="Kohler A."/>
            <person name="Kuo A."/>
            <person name="Nagy L.G."/>
            <person name="Floudas D."/>
            <person name="Copeland A."/>
            <person name="Barry K.W."/>
            <person name="Cichocki N."/>
            <person name="Veneault-Fourrey C."/>
            <person name="LaButti K."/>
            <person name="Lindquist E.A."/>
            <person name="Lipzen A."/>
            <person name="Lundell T."/>
            <person name="Morin E."/>
            <person name="Murat C."/>
            <person name="Riley R."/>
            <person name="Ohm R."/>
            <person name="Sun H."/>
            <person name="Tunlid A."/>
            <person name="Henrissat B."/>
            <person name="Grigoriev I.V."/>
            <person name="Hibbett D.S."/>
            <person name="Martin F."/>
        </authorList>
    </citation>
    <scope>NUCLEOTIDE SEQUENCE [LARGE SCALE GENOMIC DNA]</scope>
    <source>
        <strain evidence="2">Marx 270</strain>
    </source>
</reference>
<dbReference type="InParanoid" id="A0A0C3PX00"/>
<evidence type="ECO:0000313" key="1">
    <source>
        <dbReference type="EMBL" id="KIO13896.1"/>
    </source>
</evidence>
<organism evidence="1 2">
    <name type="scientific">Pisolithus tinctorius Marx 270</name>
    <dbReference type="NCBI Taxonomy" id="870435"/>
    <lineage>
        <taxon>Eukaryota</taxon>
        <taxon>Fungi</taxon>
        <taxon>Dikarya</taxon>
        <taxon>Basidiomycota</taxon>
        <taxon>Agaricomycotina</taxon>
        <taxon>Agaricomycetes</taxon>
        <taxon>Agaricomycetidae</taxon>
        <taxon>Boletales</taxon>
        <taxon>Sclerodermatineae</taxon>
        <taxon>Pisolithaceae</taxon>
        <taxon>Pisolithus</taxon>
    </lineage>
</organism>
<dbReference type="EMBL" id="KN831945">
    <property type="protein sequence ID" value="KIO13896.1"/>
    <property type="molecule type" value="Genomic_DNA"/>
</dbReference>
<accession>A0A0C3PX00</accession>
<reference evidence="1 2" key="1">
    <citation type="submission" date="2014-04" db="EMBL/GenBank/DDBJ databases">
        <authorList>
            <consortium name="DOE Joint Genome Institute"/>
            <person name="Kuo A."/>
            <person name="Kohler A."/>
            <person name="Costa M.D."/>
            <person name="Nagy L.G."/>
            <person name="Floudas D."/>
            <person name="Copeland A."/>
            <person name="Barry K.W."/>
            <person name="Cichocki N."/>
            <person name="Veneault-Fourrey C."/>
            <person name="LaButti K."/>
            <person name="Lindquist E.A."/>
            <person name="Lipzen A."/>
            <person name="Lundell T."/>
            <person name="Morin E."/>
            <person name="Murat C."/>
            <person name="Sun H."/>
            <person name="Tunlid A."/>
            <person name="Henrissat B."/>
            <person name="Grigoriev I.V."/>
            <person name="Hibbett D.S."/>
            <person name="Martin F."/>
            <person name="Nordberg H.P."/>
            <person name="Cantor M.N."/>
            <person name="Hua S.X."/>
        </authorList>
    </citation>
    <scope>NUCLEOTIDE SEQUENCE [LARGE SCALE GENOMIC DNA]</scope>
    <source>
        <strain evidence="1 2">Marx 270</strain>
    </source>
</reference>
<keyword evidence="2" id="KW-1185">Reference proteome</keyword>
<dbReference type="AlphaFoldDB" id="A0A0C3PX00"/>
<sequence>MDNYPRVGCCWTLPCQILVSRLLTCSTLQPIGVGGNTLDCRALSLGSGVLQWHFQSRQMSHSLPARFSKQHIYKVIATHEVKMTAVWGVRDNLDESQNRRRSVPLVLGQQYPASHERSHLHLGLLFAGIVLDQSFPRRLPVAYSGWTNTERSDLVASSDADLIWKWKSGPPAVAAELWGPAIG</sequence>